<reference evidence="2" key="1">
    <citation type="journal article" date="2015" name="Nature">
        <title>Complex archaea that bridge the gap between prokaryotes and eukaryotes.</title>
        <authorList>
            <person name="Spang A."/>
            <person name="Saw J.H."/>
            <person name="Jorgensen S.L."/>
            <person name="Zaremba-Niedzwiedzka K."/>
            <person name="Martijn J."/>
            <person name="Lind A.E."/>
            <person name="van Eijk R."/>
            <person name="Schleper C."/>
            <person name="Guy L."/>
            <person name="Ettema T.J."/>
        </authorList>
    </citation>
    <scope>NUCLEOTIDE SEQUENCE</scope>
</reference>
<dbReference type="EMBL" id="LAZR01060356">
    <property type="protein sequence ID" value="KKK65852.1"/>
    <property type="molecule type" value="Genomic_DNA"/>
</dbReference>
<dbReference type="AlphaFoldDB" id="A0A0F8X9S0"/>
<accession>A0A0F8X9S0</accession>
<sequence length="114" mass="12367">MTMPASAPAPSRGPTGQEILQNMDGRIRDLEQNQGSTASSQGSATQREPRSNPMPATITISKNGKAKVYEIIIKSHGEQKNATSDVSQRFATLFGMTLQYGIAALLHQHDELKE</sequence>
<evidence type="ECO:0000256" key="1">
    <source>
        <dbReference type="SAM" id="MobiDB-lite"/>
    </source>
</evidence>
<feature type="non-terminal residue" evidence="2">
    <location>
        <position position="114"/>
    </location>
</feature>
<proteinExistence type="predicted"/>
<feature type="region of interest" description="Disordered" evidence="1">
    <location>
        <begin position="1"/>
        <end position="60"/>
    </location>
</feature>
<protein>
    <submittedName>
        <fullName evidence="2">Uncharacterized protein</fullName>
    </submittedName>
</protein>
<comment type="caution">
    <text evidence="2">The sequence shown here is derived from an EMBL/GenBank/DDBJ whole genome shotgun (WGS) entry which is preliminary data.</text>
</comment>
<gene>
    <name evidence="2" type="ORF">LCGC14_2969980</name>
</gene>
<feature type="compositionally biased region" description="Polar residues" evidence="1">
    <location>
        <begin position="32"/>
        <end position="46"/>
    </location>
</feature>
<organism evidence="2">
    <name type="scientific">marine sediment metagenome</name>
    <dbReference type="NCBI Taxonomy" id="412755"/>
    <lineage>
        <taxon>unclassified sequences</taxon>
        <taxon>metagenomes</taxon>
        <taxon>ecological metagenomes</taxon>
    </lineage>
</organism>
<name>A0A0F8X9S0_9ZZZZ</name>
<evidence type="ECO:0000313" key="2">
    <source>
        <dbReference type="EMBL" id="KKK65852.1"/>
    </source>
</evidence>